<dbReference type="OrthoDB" id="9789675at2"/>
<proteinExistence type="inferred from homology"/>
<comment type="similarity">
    <text evidence="7">Belongs to the YfgM family.</text>
</comment>
<keyword evidence="5 10" id="KW-0472">Membrane</keyword>
<organism evidence="12 13">
    <name type="scientific">Leminorella richardii</name>
    <dbReference type="NCBI Taxonomy" id="158841"/>
    <lineage>
        <taxon>Bacteria</taxon>
        <taxon>Pseudomonadati</taxon>
        <taxon>Pseudomonadota</taxon>
        <taxon>Gammaproteobacteria</taxon>
        <taxon>Enterobacterales</taxon>
        <taxon>Budviciaceae</taxon>
        <taxon>Leminorella</taxon>
    </lineage>
</organism>
<evidence type="ECO:0000256" key="4">
    <source>
        <dbReference type="ARBA" id="ARBA00022989"/>
    </source>
</evidence>
<dbReference type="PIRSF" id="PIRSF006170">
    <property type="entry name" value="YfgM"/>
    <property type="match status" value="1"/>
</dbReference>
<feature type="transmembrane region" description="Helical" evidence="10">
    <location>
        <begin position="24"/>
        <end position="42"/>
    </location>
</feature>
<dbReference type="Gene3D" id="1.25.40.10">
    <property type="entry name" value="Tetratricopeptide repeat domain"/>
    <property type="match status" value="1"/>
</dbReference>
<evidence type="ECO:0000256" key="3">
    <source>
        <dbReference type="ARBA" id="ARBA00022692"/>
    </source>
</evidence>
<dbReference type="InterPro" id="IPR011990">
    <property type="entry name" value="TPR-like_helical_dom_sf"/>
</dbReference>
<evidence type="ECO:0000259" key="11">
    <source>
        <dbReference type="Pfam" id="PF09976"/>
    </source>
</evidence>
<keyword evidence="13" id="KW-1185">Reference proteome</keyword>
<accession>A0A2X4UM40</accession>
<evidence type="ECO:0000313" key="12">
    <source>
        <dbReference type="EMBL" id="SQI36668.1"/>
    </source>
</evidence>
<dbReference type="InterPro" id="IPR019734">
    <property type="entry name" value="TPR_rpt"/>
</dbReference>
<keyword evidence="3 10" id="KW-0812">Transmembrane</keyword>
<dbReference type="InterPro" id="IPR026039">
    <property type="entry name" value="YfgM"/>
</dbReference>
<keyword evidence="2" id="KW-1003">Cell membrane</keyword>
<dbReference type="Proteomes" id="UP000249005">
    <property type="component" value="Chromosome 1"/>
</dbReference>
<dbReference type="PROSITE" id="PS50005">
    <property type="entry name" value="TPR"/>
    <property type="match status" value="1"/>
</dbReference>
<dbReference type="Pfam" id="PF09976">
    <property type="entry name" value="TPR_21"/>
    <property type="match status" value="1"/>
</dbReference>
<keyword evidence="4 10" id="KW-1133">Transmembrane helix</keyword>
<comment type="subcellular location">
    <subcellularLocation>
        <location evidence="1">Cell membrane</location>
        <topology evidence="1">Single-pass type II membrane protein</topology>
    </subcellularLocation>
</comment>
<feature type="domain" description="Ancillary SecYEG translocon subunit/Cell division coordinator CpoB TPR" evidence="11">
    <location>
        <begin position="15"/>
        <end position="200"/>
    </location>
</feature>
<evidence type="ECO:0000256" key="9">
    <source>
        <dbReference type="PROSITE-ProRule" id="PRU00339"/>
    </source>
</evidence>
<dbReference type="KEGG" id="lri:NCTC12151_00885"/>
<evidence type="ECO:0000256" key="2">
    <source>
        <dbReference type="ARBA" id="ARBA00022475"/>
    </source>
</evidence>
<dbReference type="InterPro" id="IPR018704">
    <property type="entry name" value="SecYEG/CpoB_TPR"/>
</dbReference>
<evidence type="ECO:0000313" key="13">
    <source>
        <dbReference type="Proteomes" id="UP000249005"/>
    </source>
</evidence>
<reference evidence="12 13" key="1">
    <citation type="submission" date="2018-06" db="EMBL/GenBank/DDBJ databases">
        <authorList>
            <consortium name="Pathogen Informatics"/>
            <person name="Doyle S."/>
        </authorList>
    </citation>
    <scope>NUCLEOTIDE SEQUENCE [LARGE SCALE GENOMIC DNA]</scope>
    <source>
        <strain evidence="12 13">NCTC12151</strain>
    </source>
</reference>
<evidence type="ECO:0000256" key="1">
    <source>
        <dbReference type="ARBA" id="ARBA00004401"/>
    </source>
</evidence>
<dbReference type="PANTHER" id="PTHR38035">
    <property type="entry name" value="UPF0070 PROTEIN YFGM"/>
    <property type="match status" value="1"/>
</dbReference>
<dbReference type="AlphaFoldDB" id="A0A2X4UM40"/>
<keyword evidence="9" id="KW-0802">TPR repeat</keyword>
<gene>
    <name evidence="12" type="ORF">NCTC12151_00885</name>
</gene>
<dbReference type="GO" id="GO:0044877">
    <property type="term" value="F:protein-containing complex binding"/>
    <property type="evidence" value="ECO:0007669"/>
    <property type="project" value="InterPro"/>
</dbReference>
<dbReference type="EMBL" id="LS483470">
    <property type="protein sequence ID" value="SQI36668.1"/>
    <property type="molecule type" value="Genomic_DNA"/>
</dbReference>
<name>A0A2X4UM40_9GAMM</name>
<evidence type="ECO:0000256" key="10">
    <source>
        <dbReference type="SAM" id="Phobius"/>
    </source>
</evidence>
<keyword evidence="6" id="KW-0143">Chaperone</keyword>
<protein>
    <recommendedName>
        <fullName evidence="8">Ancillary SecYEG translocon subunit</fullName>
    </recommendedName>
</protein>
<evidence type="ECO:0000256" key="7">
    <source>
        <dbReference type="ARBA" id="ARBA00024197"/>
    </source>
</evidence>
<evidence type="ECO:0000256" key="5">
    <source>
        <dbReference type="ARBA" id="ARBA00023136"/>
    </source>
</evidence>
<dbReference type="SUPFAM" id="SSF48452">
    <property type="entry name" value="TPR-like"/>
    <property type="match status" value="1"/>
</dbReference>
<dbReference type="RefSeq" id="WP_111739471.1">
    <property type="nucleotide sequence ID" value="NZ_LR698987.1"/>
</dbReference>
<sequence length="201" mass="22150">MQVYNSEEEQFEAVKGFFRENGKAIVVGVVLGIGGLFGWRYWQSHQHTTASLASLSFDQVMVHRDNSANTSAFIQANDNSYGVFAAMVQAQQWVEKGDFAKAKEQLLWAQSHTKDDNLLPAIAIRLARVQVQEKQFDDALKTLDSVQKGSWFAQAQAIRGDALASKGDVKGAREAYSQAIEASPSPVLKDMLNIKLTNLAA</sequence>
<feature type="repeat" description="TPR" evidence="9">
    <location>
        <begin position="153"/>
        <end position="186"/>
    </location>
</feature>
<dbReference type="GO" id="GO:0005886">
    <property type="term" value="C:plasma membrane"/>
    <property type="evidence" value="ECO:0007669"/>
    <property type="project" value="UniProtKB-SubCell"/>
</dbReference>
<dbReference type="PANTHER" id="PTHR38035:SF1">
    <property type="entry name" value="ANCILLARY SECYEG TRANSLOCON SUBUNIT"/>
    <property type="match status" value="1"/>
</dbReference>
<evidence type="ECO:0000256" key="8">
    <source>
        <dbReference type="ARBA" id="ARBA00024235"/>
    </source>
</evidence>
<evidence type="ECO:0000256" key="6">
    <source>
        <dbReference type="ARBA" id="ARBA00023186"/>
    </source>
</evidence>